<proteinExistence type="predicted"/>
<feature type="non-terminal residue" evidence="1">
    <location>
        <position position="1"/>
    </location>
</feature>
<gene>
    <name evidence="1" type="ORF">LCGC14_2418230</name>
</gene>
<protein>
    <submittedName>
        <fullName evidence="1">Uncharacterized protein</fullName>
    </submittedName>
</protein>
<reference evidence="1" key="1">
    <citation type="journal article" date="2015" name="Nature">
        <title>Complex archaea that bridge the gap between prokaryotes and eukaryotes.</title>
        <authorList>
            <person name="Spang A."/>
            <person name="Saw J.H."/>
            <person name="Jorgensen S.L."/>
            <person name="Zaremba-Niedzwiedzka K."/>
            <person name="Martijn J."/>
            <person name="Lind A.E."/>
            <person name="van Eijk R."/>
            <person name="Schleper C."/>
            <person name="Guy L."/>
            <person name="Ettema T.J."/>
        </authorList>
    </citation>
    <scope>NUCLEOTIDE SEQUENCE</scope>
</reference>
<name>A0A0F9BQI6_9ZZZZ</name>
<evidence type="ECO:0000313" key="1">
    <source>
        <dbReference type="EMBL" id="KKL24149.1"/>
    </source>
</evidence>
<accession>A0A0F9BQI6</accession>
<dbReference type="AlphaFoldDB" id="A0A0F9BQI6"/>
<dbReference type="EMBL" id="LAZR01036701">
    <property type="protein sequence ID" value="KKL24149.1"/>
    <property type="molecule type" value="Genomic_DNA"/>
</dbReference>
<comment type="caution">
    <text evidence="1">The sequence shown here is derived from an EMBL/GenBank/DDBJ whole genome shotgun (WGS) entry which is preliminary data.</text>
</comment>
<organism evidence="1">
    <name type="scientific">marine sediment metagenome</name>
    <dbReference type="NCBI Taxonomy" id="412755"/>
    <lineage>
        <taxon>unclassified sequences</taxon>
        <taxon>metagenomes</taxon>
        <taxon>ecological metagenomes</taxon>
    </lineage>
</organism>
<sequence length="31" mass="3523">EDLNDWAYGEDGPEIGNFTAKVLADRQRGRE</sequence>